<dbReference type="Pfam" id="PF12244">
    <property type="entry name" value="DUF3606"/>
    <property type="match status" value="1"/>
</dbReference>
<sequence>MEKQNPLIATDTIRINIQDGTELKFWAAKLGVSKKKIKAAVEQVGDSLTAVTRHLMQVQSS</sequence>
<accession>A0A2U2D3U7</accession>
<organism evidence="1 2">
    <name type="scientific">Pseudomonas prosekii</name>
    <dbReference type="NCBI Taxonomy" id="1148509"/>
    <lineage>
        <taxon>Bacteria</taxon>
        <taxon>Pseudomonadati</taxon>
        <taxon>Pseudomonadota</taxon>
        <taxon>Gammaproteobacteria</taxon>
        <taxon>Pseudomonadales</taxon>
        <taxon>Pseudomonadaceae</taxon>
        <taxon>Pseudomonas</taxon>
    </lineage>
</organism>
<comment type="caution">
    <text evidence="1">The sequence shown here is derived from an EMBL/GenBank/DDBJ whole genome shotgun (WGS) entry which is preliminary data.</text>
</comment>
<gene>
    <name evidence="1" type="ORF">C9I49_21520</name>
</gene>
<evidence type="ECO:0000313" key="1">
    <source>
        <dbReference type="EMBL" id="PWE41420.1"/>
    </source>
</evidence>
<evidence type="ECO:0000313" key="2">
    <source>
        <dbReference type="Proteomes" id="UP000245056"/>
    </source>
</evidence>
<dbReference type="AlphaFoldDB" id="A0A2U2D3U7"/>
<dbReference type="InterPro" id="IPR022037">
    <property type="entry name" value="DUF3606"/>
</dbReference>
<dbReference type="OrthoDB" id="7030114at2"/>
<dbReference type="Proteomes" id="UP000245056">
    <property type="component" value="Unassembled WGS sequence"/>
</dbReference>
<name>A0A2U2D3U7_9PSED</name>
<proteinExistence type="predicted"/>
<protein>
    <submittedName>
        <fullName evidence="1">DUF3606 domain-containing protein</fullName>
    </submittedName>
</protein>
<reference evidence="1 2" key="1">
    <citation type="submission" date="2018-05" db="EMBL/GenBank/DDBJ databases">
        <title>Genome sequences of two Antarctic strains of Pseudomonas prosekii: insights into adaptation to extreme conditions.</title>
        <authorList>
            <person name="Snopkova K."/>
            <person name="Dufkova K."/>
            <person name="Cejkova D."/>
            <person name="Sedlacek I."/>
            <person name="Smajs D."/>
        </authorList>
    </citation>
    <scope>NUCLEOTIDE SEQUENCE [LARGE SCALE GENOMIC DNA]</scope>
    <source>
        <strain evidence="1 2">P2673</strain>
    </source>
</reference>
<dbReference type="EMBL" id="QFAW01000034">
    <property type="protein sequence ID" value="PWE41420.1"/>
    <property type="molecule type" value="Genomic_DNA"/>
</dbReference>